<organism evidence="1 2">
    <name type="scientific">Lentzea pudingi</name>
    <dbReference type="NCBI Taxonomy" id="1789439"/>
    <lineage>
        <taxon>Bacteria</taxon>
        <taxon>Bacillati</taxon>
        <taxon>Actinomycetota</taxon>
        <taxon>Actinomycetes</taxon>
        <taxon>Pseudonocardiales</taxon>
        <taxon>Pseudonocardiaceae</taxon>
        <taxon>Lentzea</taxon>
    </lineage>
</organism>
<accession>A0ABQ2HW25</accession>
<gene>
    <name evidence="1" type="ORF">GCM10011609_33510</name>
</gene>
<protein>
    <recommendedName>
        <fullName evidence="3">Excreted virulence factor EspC, type VII ESX diderm</fullName>
    </recommendedName>
</protein>
<dbReference type="RefSeq" id="WP_189155659.1">
    <property type="nucleotide sequence ID" value="NZ_BMNC01000004.1"/>
</dbReference>
<name>A0ABQ2HW25_9PSEU</name>
<sequence>MDRSRCHVLQLAGACPAAEGSKWLTQVAQTNIKLLNTYADRIGNFVAKAVSALTSAGTIIGALEAIGDAAEICGELVASAVTVFGDSVEYYTNTVGFMRDMLSTRTSNGAFPNEAWPQAVT</sequence>
<evidence type="ECO:0008006" key="3">
    <source>
        <dbReference type="Google" id="ProtNLM"/>
    </source>
</evidence>
<dbReference type="Proteomes" id="UP000597656">
    <property type="component" value="Unassembled WGS sequence"/>
</dbReference>
<evidence type="ECO:0000313" key="2">
    <source>
        <dbReference type="Proteomes" id="UP000597656"/>
    </source>
</evidence>
<dbReference type="EMBL" id="BMNC01000004">
    <property type="protein sequence ID" value="GGM93339.1"/>
    <property type="molecule type" value="Genomic_DNA"/>
</dbReference>
<keyword evidence="2" id="KW-1185">Reference proteome</keyword>
<reference evidence="2" key="1">
    <citation type="journal article" date="2019" name="Int. J. Syst. Evol. Microbiol.">
        <title>The Global Catalogue of Microorganisms (GCM) 10K type strain sequencing project: providing services to taxonomists for standard genome sequencing and annotation.</title>
        <authorList>
            <consortium name="The Broad Institute Genomics Platform"/>
            <consortium name="The Broad Institute Genome Sequencing Center for Infectious Disease"/>
            <person name="Wu L."/>
            <person name="Ma J."/>
        </authorList>
    </citation>
    <scope>NUCLEOTIDE SEQUENCE [LARGE SCALE GENOMIC DNA]</scope>
    <source>
        <strain evidence="2">CGMCC 4.7319</strain>
    </source>
</reference>
<comment type="caution">
    <text evidence="1">The sequence shown here is derived from an EMBL/GenBank/DDBJ whole genome shotgun (WGS) entry which is preliminary data.</text>
</comment>
<proteinExistence type="predicted"/>
<evidence type="ECO:0000313" key="1">
    <source>
        <dbReference type="EMBL" id="GGM93339.1"/>
    </source>
</evidence>